<dbReference type="RefSeq" id="WP_160684442.1">
    <property type="nucleotide sequence ID" value="NZ_WTYW01000004.1"/>
</dbReference>
<evidence type="ECO:0000259" key="6">
    <source>
        <dbReference type="Pfam" id="PF04932"/>
    </source>
</evidence>
<feature type="transmembrane region" description="Helical" evidence="5">
    <location>
        <begin position="6"/>
        <end position="24"/>
    </location>
</feature>
<feature type="transmembrane region" description="Helical" evidence="5">
    <location>
        <begin position="346"/>
        <end position="368"/>
    </location>
</feature>
<dbReference type="EMBL" id="WTYW01000004">
    <property type="protein sequence ID" value="MXO86786.1"/>
    <property type="molecule type" value="Genomic_DNA"/>
</dbReference>
<evidence type="ECO:0000313" key="8">
    <source>
        <dbReference type="Proteomes" id="UP000433104"/>
    </source>
</evidence>
<feature type="transmembrane region" description="Helical" evidence="5">
    <location>
        <begin position="194"/>
        <end position="213"/>
    </location>
</feature>
<sequence length="422" mass="45178">MDVSSLIVLRPVTFIALLIACVASTRMSVSQARIPIALGLTGLVLAATQLVPIPYDIWAGLPGRSAYAQAASIAGIDDGWRFVTMSPARTVNALAALALPVAVLLLIARALPERSDGTVRIICLIAFASAILALLQLSGDPRGPLYTYRLTTVGAPVGLFANRNHQAVFLAAILPFVAQLVVARYKKKKALDSIALSMIGAAALFAFVCVITGSRAGFLALVISAGFSAWIVQANRAPVPAKGKASKRYAGLIGAAALGGIAVVAWLVTSTDTLLWRRFQSSSLADEERATLLPTTWQMVQDFFPVGSGFGSFEQTYYRYEGLDNLSRYYVNQAHMDWLQFALEGGVVAIAMMLIFSFWVVARGVALLRAETKGNQWSRQVAALSFILVFGMGSLFDYPLRVPLAAAIFAVCCALLAQPKRT</sequence>
<keyword evidence="2 5" id="KW-0812">Transmembrane</keyword>
<organism evidence="7 8">
    <name type="scientific">Parapontixanthobacter aurantiacus</name>
    <dbReference type="NCBI Taxonomy" id="1463599"/>
    <lineage>
        <taxon>Bacteria</taxon>
        <taxon>Pseudomonadati</taxon>
        <taxon>Pseudomonadota</taxon>
        <taxon>Alphaproteobacteria</taxon>
        <taxon>Sphingomonadales</taxon>
        <taxon>Erythrobacteraceae</taxon>
        <taxon>Parapontixanthobacter</taxon>
    </lineage>
</organism>
<feature type="transmembrane region" description="Helical" evidence="5">
    <location>
        <begin position="219"/>
        <end position="237"/>
    </location>
</feature>
<comment type="caution">
    <text evidence="7">The sequence shown here is derived from an EMBL/GenBank/DDBJ whole genome shotgun (WGS) entry which is preliminary data.</text>
</comment>
<feature type="transmembrane region" description="Helical" evidence="5">
    <location>
        <begin position="36"/>
        <end position="55"/>
    </location>
</feature>
<feature type="transmembrane region" description="Helical" evidence="5">
    <location>
        <begin position="165"/>
        <end position="182"/>
    </location>
</feature>
<evidence type="ECO:0000256" key="5">
    <source>
        <dbReference type="SAM" id="Phobius"/>
    </source>
</evidence>
<gene>
    <name evidence="7" type="ORF">GRI38_12195</name>
</gene>
<comment type="subcellular location">
    <subcellularLocation>
        <location evidence="1">Membrane</location>
        <topology evidence="1">Multi-pass membrane protein</topology>
    </subcellularLocation>
</comment>
<keyword evidence="4 5" id="KW-0472">Membrane</keyword>
<accession>A0A844ZI36</accession>
<dbReference type="AlphaFoldDB" id="A0A844ZI36"/>
<dbReference type="Pfam" id="PF04932">
    <property type="entry name" value="Wzy_C"/>
    <property type="match status" value="1"/>
</dbReference>
<evidence type="ECO:0000256" key="2">
    <source>
        <dbReference type="ARBA" id="ARBA00022692"/>
    </source>
</evidence>
<name>A0A844ZI36_9SPHN</name>
<dbReference type="GO" id="GO:0016020">
    <property type="term" value="C:membrane"/>
    <property type="evidence" value="ECO:0007669"/>
    <property type="project" value="UniProtKB-SubCell"/>
</dbReference>
<dbReference type="PANTHER" id="PTHR37422">
    <property type="entry name" value="TEICHURONIC ACID BIOSYNTHESIS PROTEIN TUAE"/>
    <property type="match status" value="1"/>
</dbReference>
<keyword evidence="3 5" id="KW-1133">Transmembrane helix</keyword>
<proteinExistence type="predicted"/>
<protein>
    <recommendedName>
        <fullName evidence="6">O-antigen ligase-related domain-containing protein</fullName>
    </recommendedName>
</protein>
<evidence type="ECO:0000256" key="1">
    <source>
        <dbReference type="ARBA" id="ARBA00004141"/>
    </source>
</evidence>
<feature type="transmembrane region" description="Helical" evidence="5">
    <location>
        <begin position="402"/>
        <end position="418"/>
    </location>
</feature>
<dbReference type="PANTHER" id="PTHR37422:SF23">
    <property type="entry name" value="TEICHURONIC ACID BIOSYNTHESIS PROTEIN TUAE"/>
    <property type="match status" value="1"/>
</dbReference>
<keyword evidence="8" id="KW-1185">Reference proteome</keyword>
<dbReference type="Proteomes" id="UP000433104">
    <property type="component" value="Unassembled WGS sequence"/>
</dbReference>
<evidence type="ECO:0000256" key="3">
    <source>
        <dbReference type="ARBA" id="ARBA00022989"/>
    </source>
</evidence>
<feature type="transmembrane region" description="Helical" evidence="5">
    <location>
        <begin position="380"/>
        <end position="396"/>
    </location>
</feature>
<dbReference type="OrthoDB" id="7628239at2"/>
<dbReference type="InterPro" id="IPR051533">
    <property type="entry name" value="WaaL-like"/>
</dbReference>
<dbReference type="InterPro" id="IPR007016">
    <property type="entry name" value="O-antigen_ligase-rel_domated"/>
</dbReference>
<reference evidence="7 8" key="1">
    <citation type="submission" date="2019-12" db="EMBL/GenBank/DDBJ databases">
        <title>Genomic-based taxomic classification of the family Erythrobacteraceae.</title>
        <authorList>
            <person name="Xu L."/>
        </authorList>
    </citation>
    <scope>NUCLEOTIDE SEQUENCE [LARGE SCALE GENOMIC DNA]</scope>
    <source>
        <strain evidence="7 8">MCCC 1A09962</strain>
    </source>
</reference>
<feature type="transmembrane region" description="Helical" evidence="5">
    <location>
        <begin position="91"/>
        <end position="111"/>
    </location>
</feature>
<evidence type="ECO:0000256" key="4">
    <source>
        <dbReference type="ARBA" id="ARBA00023136"/>
    </source>
</evidence>
<evidence type="ECO:0000313" key="7">
    <source>
        <dbReference type="EMBL" id="MXO86786.1"/>
    </source>
</evidence>
<feature type="transmembrane region" description="Helical" evidence="5">
    <location>
        <begin position="118"/>
        <end position="137"/>
    </location>
</feature>
<feature type="domain" description="O-antigen ligase-related" evidence="6">
    <location>
        <begin position="201"/>
        <end position="353"/>
    </location>
</feature>
<feature type="transmembrane region" description="Helical" evidence="5">
    <location>
        <begin position="249"/>
        <end position="268"/>
    </location>
</feature>